<keyword evidence="4" id="KW-0269">Exonuclease</keyword>
<feature type="domain" description="Exonuclease" evidence="5">
    <location>
        <begin position="19"/>
        <end position="190"/>
    </location>
</feature>
<dbReference type="SUPFAM" id="SSF53098">
    <property type="entry name" value="Ribonuclease H-like"/>
    <property type="match status" value="1"/>
</dbReference>
<dbReference type="Pfam" id="PF00929">
    <property type="entry name" value="RNase_T"/>
    <property type="match status" value="1"/>
</dbReference>
<dbReference type="GO" id="GO:0000175">
    <property type="term" value="F:3'-5'-RNA exonuclease activity"/>
    <property type="evidence" value="ECO:0007669"/>
    <property type="project" value="InterPro"/>
</dbReference>
<sequence>MLRFAKSLLNSTTHMIDKPLVWIDCEANIAKDHLIEIAVLITNGNLDIVARGPELVIHQPKSVMDNMNDWCVEHHGASGLTKQVLESTISVQEAEAQVLDFIVKHVPKSGVAQLAGNSVHADKRFLEKEMPSIVEHLHYRIVDVSTVKELARRWYPDTYNALVKKGAHRAMGDIIESIEELKFYRQTLFKKE</sequence>
<gene>
    <name evidence="6" type="ORF">INT44_006479</name>
</gene>
<keyword evidence="2" id="KW-0540">Nuclease</keyword>
<reference evidence="6" key="1">
    <citation type="submission" date="2020-12" db="EMBL/GenBank/DDBJ databases">
        <title>Metabolic potential, ecology and presence of endohyphal bacteria is reflected in genomic diversity of Mucoromycotina.</title>
        <authorList>
            <person name="Muszewska A."/>
            <person name="Okrasinska A."/>
            <person name="Steczkiewicz K."/>
            <person name="Drgas O."/>
            <person name="Orlowska M."/>
            <person name="Perlinska-Lenart U."/>
            <person name="Aleksandrzak-Piekarczyk T."/>
            <person name="Szatraj K."/>
            <person name="Zielenkiewicz U."/>
            <person name="Pilsyk S."/>
            <person name="Malc E."/>
            <person name="Mieczkowski P."/>
            <person name="Kruszewska J.S."/>
            <person name="Biernat P."/>
            <person name="Pawlowska J."/>
        </authorList>
    </citation>
    <scope>NUCLEOTIDE SEQUENCE</scope>
    <source>
        <strain evidence="6">WA0000051536</strain>
    </source>
</reference>
<dbReference type="Gene3D" id="3.30.420.10">
    <property type="entry name" value="Ribonuclease H-like superfamily/Ribonuclease H"/>
    <property type="match status" value="1"/>
</dbReference>
<dbReference type="AlphaFoldDB" id="A0A8H7UBN8"/>
<dbReference type="PANTHER" id="PTHR11046:SF0">
    <property type="entry name" value="OLIGORIBONUCLEASE, MITOCHONDRIAL"/>
    <property type="match status" value="1"/>
</dbReference>
<evidence type="ECO:0000313" key="7">
    <source>
        <dbReference type="Proteomes" id="UP000612746"/>
    </source>
</evidence>
<dbReference type="InterPro" id="IPR036397">
    <property type="entry name" value="RNaseH_sf"/>
</dbReference>
<dbReference type="OrthoDB" id="270189at2759"/>
<dbReference type="NCBIfam" id="NF003765">
    <property type="entry name" value="PRK05359.1"/>
    <property type="match status" value="1"/>
</dbReference>
<dbReference type="Proteomes" id="UP000612746">
    <property type="component" value="Unassembled WGS sequence"/>
</dbReference>
<dbReference type="SMART" id="SM00479">
    <property type="entry name" value="EXOIII"/>
    <property type="match status" value="1"/>
</dbReference>
<dbReference type="CDD" id="cd06135">
    <property type="entry name" value="Orn"/>
    <property type="match status" value="1"/>
</dbReference>
<name>A0A8H7UBN8_9FUNG</name>
<dbReference type="PANTHER" id="PTHR11046">
    <property type="entry name" value="OLIGORIBONUCLEASE, MITOCHONDRIAL"/>
    <property type="match status" value="1"/>
</dbReference>
<dbReference type="InterPro" id="IPR012337">
    <property type="entry name" value="RNaseH-like_sf"/>
</dbReference>
<evidence type="ECO:0000256" key="1">
    <source>
        <dbReference type="ARBA" id="ARBA00009921"/>
    </source>
</evidence>
<evidence type="ECO:0000313" key="6">
    <source>
        <dbReference type="EMBL" id="KAG2179631.1"/>
    </source>
</evidence>
<dbReference type="FunFam" id="3.30.420.10:FF:000003">
    <property type="entry name" value="Oligoribonuclease"/>
    <property type="match status" value="1"/>
</dbReference>
<comment type="similarity">
    <text evidence="1">Belongs to the oligoribonuclease family.</text>
</comment>
<evidence type="ECO:0000259" key="5">
    <source>
        <dbReference type="SMART" id="SM00479"/>
    </source>
</evidence>
<dbReference type="GO" id="GO:0005739">
    <property type="term" value="C:mitochondrion"/>
    <property type="evidence" value="ECO:0007669"/>
    <property type="project" value="TreeGrafter"/>
</dbReference>
<dbReference type="InterPro" id="IPR013520">
    <property type="entry name" value="Ribonucl_H"/>
</dbReference>
<dbReference type="EMBL" id="JAEPRA010000010">
    <property type="protein sequence ID" value="KAG2179631.1"/>
    <property type="molecule type" value="Genomic_DNA"/>
</dbReference>
<proteinExistence type="inferred from homology"/>
<accession>A0A8H7UBN8</accession>
<evidence type="ECO:0000256" key="2">
    <source>
        <dbReference type="ARBA" id="ARBA00022722"/>
    </source>
</evidence>
<dbReference type="GO" id="GO:0003676">
    <property type="term" value="F:nucleic acid binding"/>
    <property type="evidence" value="ECO:0007669"/>
    <property type="project" value="InterPro"/>
</dbReference>
<comment type="caution">
    <text evidence="6">The sequence shown here is derived from an EMBL/GenBank/DDBJ whole genome shotgun (WGS) entry which is preliminary data.</text>
</comment>
<evidence type="ECO:0000256" key="3">
    <source>
        <dbReference type="ARBA" id="ARBA00022801"/>
    </source>
</evidence>
<protein>
    <recommendedName>
        <fullName evidence="5">Exonuclease domain-containing protein</fullName>
    </recommendedName>
</protein>
<dbReference type="InterPro" id="IPR022894">
    <property type="entry name" value="Oligoribonuclease"/>
</dbReference>
<keyword evidence="7" id="KW-1185">Reference proteome</keyword>
<evidence type="ECO:0000256" key="4">
    <source>
        <dbReference type="ARBA" id="ARBA00022839"/>
    </source>
</evidence>
<keyword evidence="3" id="KW-0378">Hydrolase</keyword>
<organism evidence="6 7">
    <name type="scientific">Umbelopsis vinacea</name>
    <dbReference type="NCBI Taxonomy" id="44442"/>
    <lineage>
        <taxon>Eukaryota</taxon>
        <taxon>Fungi</taxon>
        <taxon>Fungi incertae sedis</taxon>
        <taxon>Mucoromycota</taxon>
        <taxon>Mucoromycotina</taxon>
        <taxon>Umbelopsidomycetes</taxon>
        <taxon>Umbelopsidales</taxon>
        <taxon>Umbelopsidaceae</taxon>
        <taxon>Umbelopsis</taxon>
    </lineage>
</organism>